<evidence type="ECO:0000256" key="1">
    <source>
        <dbReference type="ARBA" id="ARBA00001602"/>
    </source>
</evidence>
<comment type="function">
    <text evidence="7">Provides the (R)-glutamate required for cell wall biosynthesis.</text>
</comment>
<dbReference type="InterPro" id="IPR018187">
    <property type="entry name" value="Asp/Glu_racemase_AS_1"/>
</dbReference>
<evidence type="ECO:0000256" key="3">
    <source>
        <dbReference type="ARBA" id="ARBA00022960"/>
    </source>
</evidence>
<feature type="binding site" evidence="7">
    <location>
        <begin position="186"/>
        <end position="187"/>
    </location>
    <ligand>
        <name>substrate</name>
    </ligand>
</feature>
<feature type="binding site" evidence="7">
    <location>
        <begin position="9"/>
        <end position="10"/>
    </location>
    <ligand>
        <name>substrate</name>
    </ligand>
</feature>
<dbReference type="Proteomes" id="UP001382455">
    <property type="component" value="Unassembled WGS sequence"/>
</dbReference>
<keyword evidence="3 7" id="KW-0133">Cell shape</keyword>
<dbReference type="SUPFAM" id="SSF53681">
    <property type="entry name" value="Aspartate/glutamate racemase"/>
    <property type="match status" value="2"/>
</dbReference>
<dbReference type="PANTHER" id="PTHR21198:SF2">
    <property type="entry name" value="GLUTAMATE RACEMASE"/>
    <property type="match status" value="1"/>
</dbReference>
<evidence type="ECO:0000256" key="5">
    <source>
        <dbReference type="ARBA" id="ARBA00023235"/>
    </source>
</evidence>
<dbReference type="RefSeq" id="WP_336434312.1">
    <property type="nucleotide sequence ID" value="NZ_JBAWKS010000001.1"/>
</dbReference>
<dbReference type="NCBIfam" id="TIGR00067">
    <property type="entry name" value="glut_race"/>
    <property type="match status" value="1"/>
</dbReference>
<dbReference type="Gene3D" id="3.40.50.1860">
    <property type="match status" value="2"/>
</dbReference>
<evidence type="ECO:0000313" key="9">
    <source>
        <dbReference type="Proteomes" id="UP001382455"/>
    </source>
</evidence>
<name>A0ABU8EMV8_9GAMM</name>
<keyword evidence="4 7" id="KW-0573">Peptidoglycan synthesis</keyword>
<accession>A0ABU8EMV8</accession>
<dbReference type="HAMAP" id="MF_00258">
    <property type="entry name" value="Glu_racemase"/>
    <property type="match status" value="1"/>
</dbReference>
<comment type="similarity">
    <text evidence="7">Belongs to the aspartate/glutamate racemases family.</text>
</comment>
<dbReference type="EC" id="5.1.1.3" evidence="2 7"/>
<gene>
    <name evidence="7 8" type="primary">murI</name>
    <name evidence="8" type="ORF">WAE96_01095</name>
</gene>
<feature type="active site" description="Proton donor/acceptor" evidence="7">
    <location>
        <position position="185"/>
    </location>
</feature>
<dbReference type="GO" id="GO:0008881">
    <property type="term" value="F:glutamate racemase activity"/>
    <property type="evidence" value="ECO:0007669"/>
    <property type="project" value="UniProtKB-EC"/>
</dbReference>
<proteinExistence type="inferred from homology"/>
<dbReference type="InterPro" id="IPR001920">
    <property type="entry name" value="Asp/Glu_race"/>
</dbReference>
<comment type="caution">
    <text evidence="8">The sequence shown here is derived from an EMBL/GenBank/DDBJ whole genome shotgun (WGS) entry which is preliminary data.</text>
</comment>
<dbReference type="InterPro" id="IPR004391">
    <property type="entry name" value="Glu_race"/>
</dbReference>
<dbReference type="Pfam" id="PF01177">
    <property type="entry name" value="Asp_Glu_race"/>
    <property type="match status" value="1"/>
</dbReference>
<comment type="catalytic activity">
    <reaction evidence="1 7">
        <text>L-glutamate = D-glutamate</text>
        <dbReference type="Rhea" id="RHEA:12813"/>
        <dbReference type="ChEBI" id="CHEBI:29985"/>
        <dbReference type="ChEBI" id="CHEBI:29986"/>
        <dbReference type="EC" id="5.1.1.3"/>
    </reaction>
</comment>
<keyword evidence="6 7" id="KW-0961">Cell wall biogenesis/degradation</keyword>
<reference evidence="8 9" key="1">
    <citation type="submission" date="2023-12" db="EMBL/GenBank/DDBJ databases">
        <title>Friends and Foes: Symbiotic and Algicidal bacterial influence on Karenia brevis blooms.</title>
        <authorList>
            <person name="Fei C."/>
            <person name="Mohamed A.R."/>
            <person name="Booker A."/>
            <person name="Arshad M."/>
            <person name="Klass S."/>
            <person name="Ahn S."/>
            <person name="Gilbert P.M."/>
            <person name="Heil C.A."/>
            <person name="Martinez J.M."/>
            <person name="Amin S.A."/>
        </authorList>
    </citation>
    <scope>NUCLEOTIDE SEQUENCE [LARGE SCALE GENOMIC DNA]</scope>
    <source>
        <strain evidence="8 9">CE15</strain>
    </source>
</reference>
<dbReference type="InterPro" id="IPR015942">
    <property type="entry name" value="Asp/Glu/hydantoin_racemase"/>
</dbReference>
<evidence type="ECO:0000256" key="2">
    <source>
        <dbReference type="ARBA" id="ARBA00013090"/>
    </source>
</evidence>
<evidence type="ECO:0000256" key="7">
    <source>
        <dbReference type="HAMAP-Rule" id="MF_00258"/>
    </source>
</evidence>
<keyword evidence="5 7" id="KW-0413">Isomerase</keyword>
<evidence type="ECO:0000256" key="6">
    <source>
        <dbReference type="ARBA" id="ARBA00023316"/>
    </source>
</evidence>
<dbReference type="PROSITE" id="PS00924">
    <property type="entry name" value="ASP_GLU_RACEMASE_2"/>
    <property type="match status" value="1"/>
</dbReference>
<dbReference type="InterPro" id="IPR033134">
    <property type="entry name" value="Asp/Glu_racemase_AS_2"/>
</dbReference>
<sequence>MAKHIVVFDSGIGGTSVLEHIQASLPSAKFSYLMDNKYLPYGKRSSQFLTQRITSLLTQFIKEIEPVDILVVACNTASTQTLVQLRAQFDFPIVGVVPAIKPAAEKSLSKRIGVLATPATVANEYTATLIDDFARSCEVDLYGSSELVRLAEYKFWFNTLDMQALAQELDKLAINSEIDHLVLGCTHFPIIANELKQLIRYDLQLLDSGEAIANRVSSLIGECNVEDNKKQPVDYYATAALEQTKLQISVIND</sequence>
<keyword evidence="9" id="KW-1185">Reference proteome</keyword>
<evidence type="ECO:0000256" key="4">
    <source>
        <dbReference type="ARBA" id="ARBA00022984"/>
    </source>
</evidence>
<comment type="pathway">
    <text evidence="7">Cell wall biogenesis; peptidoglycan biosynthesis.</text>
</comment>
<feature type="binding site" evidence="7">
    <location>
        <begin position="41"/>
        <end position="42"/>
    </location>
    <ligand>
        <name>substrate</name>
    </ligand>
</feature>
<feature type="active site" description="Proton donor/acceptor" evidence="7">
    <location>
        <position position="74"/>
    </location>
</feature>
<evidence type="ECO:0000313" key="8">
    <source>
        <dbReference type="EMBL" id="MEI4548304.1"/>
    </source>
</evidence>
<feature type="binding site" evidence="7">
    <location>
        <begin position="75"/>
        <end position="76"/>
    </location>
    <ligand>
        <name>substrate</name>
    </ligand>
</feature>
<organism evidence="8 9">
    <name type="scientific">Pseudoalteromonas spongiae</name>
    <dbReference type="NCBI Taxonomy" id="298657"/>
    <lineage>
        <taxon>Bacteria</taxon>
        <taxon>Pseudomonadati</taxon>
        <taxon>Pseudomonadota</taxon>
        <taxon>Gammaproteobacteria</taxon>
        <taxon>Alteromonadales</taxon>
        <taxon>Pseudoalteromonadaceae</taxon>
        <taxon>Pseudoalteromonas</taxon>
    </lineage>
</organism>
<dbReference type="PANTHER" id="PTHR21198">
    <property type="entry name" value="GLUTAMATE RACEMASE"/>
    <property type="match status" value="1"/>
</dbReference>
<protein>
    <recommendedName>
        <fullName evidence="2 7">Glutamate racemase</fullName>
        <ecNumber evidence="2 7">5.1.1.3</ecNumber>
    </recommendedName>
</protein>
<dbReference type="PROSITE" id="PS00923">
    <property type="entry name" value="ASP_GLU_RACEMASE_1"/>
    <property type="match status" value="1"/>
</dbReference>
<dbReference type="EMBL" id="JBAWKS010000001">
    <property type="protein sequence ID" value="MEI4548304.1"/>
    <property type="molecule type" value="Genomic_DNA"/>
</dbReference>